<comment type="caution">
    <text evidence="1">The sequence shown here is derived from an EMBL/GenBank/DDBJ whole genome shotgun (WGS) entry which is preliminary data.</text>
</comment>
<name>A0ABM8RV76_9BACT</name>
<evidence type="ECO:0000313" key="1">
    <source>
        <dbReference type="EMBL" id="CAE6773541.1"/>
    </source>
</evidence>
<accession>A0ABM8RV76</accession>
<reference evidence="1 2" key="1">
    <citation type="submission" date="2021-02" db="EMBL/GenBank/DDBJ databases">
        <authorList>
            <person name="Han P."/>
        </authorList>
    </citation>
    <scope>NUCLEOTIDE SEQUENCE [LARGE SCALE GENOMIC DNA]</scope>
    <source>
        <strain evidence="1">Candidatus Nitrospira sp. ZN2</strain>
    </source>
</reference>
<proteinExistence type="predicted"/>
<sequence>MAVFSSGLFSRRTQDLRAGLRHAFALRAEHQAFTTEDLALLERIAEAIVARRMTAPATLFLESMGPMNFLGSQALHFLAPIVECIFNSSELAQVARLLEQRDSLQRLTALIEAKAAASKGAPAR</sequence>
<keyword evidence="2" id="KW-1185">Reference proteome</keyword>
<gene>
    <name evidence="1" type="ORF">NSPZN2_40407</name>
</gene>
<dbReference type="RefSeq" id="WP_213043227.1">
    <property type="nucleotide sequence ID" value="NZ_CAJNBJ010000017.1"/>
</dbReference>
<evidence type="ECO:0000313" key="2">
    <source>
        <dbReference type="Proteomes" id="UP000675880"/>
    </source>
</evidence>
<dbReference type="Proteomes" id="UP000675880">
    <property type="component" value="Unassembled WGS sequence"/>
</dbReference>
<dbReference type="EMBL" id="CAJNBJ010000017">
    <property type="protein sequence ID" value="CAE6773541.1"/>
    <property type="molecule type" value="Genomic_DNA"/>
</dbReference>
<organism evidence="1 2">
    <name type="scientific">Nitrospira defluvii</name>
    <dbReference type="NCBI Taxonomy" id="330214"/>
    <lineage>
        <taxon>Bacteria</taxon>
        <taxon>Pseudomonadati</taxon>
        <taxon>Nitrospirota</taxon>
        <taxon>Nitrospiria</taxon>
        <taxon>Nitrospirales</taxon>
        <taxon>Nitrospiraceae</taxon>
        <taxon>Nitrospira</taxon>
    </lineage>
</organism>
<protein>
    <submittedName>
        <fullName evidence="1">Uncharacterized protein</fullName>
    </submittedName>
</protein>